<accession>A0A9X1FRJ8</accession>
<comment type="caution">
    <text evidence="2">The sequence shown here is derived from an EMBL/GenBank/DDBJ whole genome shotgun (WGS) entry which is preliminary data.</text>
</comment>
<dbReference type="NCBIfam" id="NF033707">
    <property type="entry name" value="T9SS_sortase"/>
    <property type="match status" value="1"/>
</dbReference>
<evidence type="ECO:0000313" key="2">
    <source>
        <dbReference type="EMBL" id="MBW2938789.1"/>
    </source>
</evidence>
<organism evidence="2 3">
    <name type="scientific">Halomarinibacterium sedimenti</name>
    <dbReference type="NCBI Taxonomy" id="2857106"/>
    <lineage>
        <taxon>Bacteria</taxon>
        <taxon>Pseudomonadati</taxon>
        <taxon>Bacteroidota</taxon>
        <taxon>Flavobacteriia</taxon>
        <taxon>Flavobacteriales</taxon>
        <taxon>Flavobacteriaceae</taxon>
        <taxon>Halomarinibacterium</taxon>
    </lineage>
</organism>
<sequence>MKRTVLLLILLLVSYSFFGQSKDVVIYWNPPSKANIIKETDAIKRDRLLSSINLELDGNTILFQKKWLDKGFANSASAIISNIKWSNPSSDELSKINKDKIPTSLQYTLESSKARELIYTNIAISPIVNINGQFRKILSFTVNYSYGRAPQSNARMVITNSVLATGNWYRFKIDKTGVYKVDKNFLNSLGMNTDEINPQNLKIYGHGGKPLPLQNDQNTIFDLPENAIQVIGEEDGSFDGGDYILFYGIGNFGYDEENDTNLNPYSDETYYFVTVGETPGLRVQDMIEPTGSVTTSLTTFNDLQYFEEDDFSPAKVGRQWFGNRFDIENEQTFEFTFPNIVSGSEMSIKVRAAAASEVPTSMAVSVNSTSLNPLAFGPINDPLLLSLNQLSTTVNASGETVTVDLSYNNSGNPASIGYLDYITINAIRNLKGLGGQLTFRNDEVVNLSGVGEYQITNANEFSQVWDVTNPQIISSKQNEGNASTFTFKSILGELREYVAINPNDYFTPTKGAVSQIANQNIKGSIFKETSGSFKDVDYLIIVPPVLIQPALRLANHHKSTTGLNTKVVTTDKIYNEFGSGIQDISAIRNFVRYVYENASSEEKRVKYLCLFGDTSVDMKDRLPGNNNMIPTFHTKSSLSTFSSFMSDDFFGMMDPNEGILDDFQGGGHGLDIAVGRILADEVALANTLVDKIINYTSKDSYGNWRNNFVLVSDDVDEQYEYEALEVTLDAIGDQITAEKPYINVRKIHTDAFQQETSAGGNRYPEVNEAFVNGIEVGALIVNYFGHGGEDGLAKEFIFTQQTAQNLRNKDRYTCFVTVTCEFTKFDNPQRITAGELVLWNREGGSVAMITTTRSISVSLGVDFNVVLAQELFGFGLEVPVSPAEAVRLSKNELSSNNKRVIFYLGDPAMPLAFPKQRVRITSLNDQPIAQAVDTLKALSKVKFAGEVLDPGGNLISNYNGVLQAKVFDKDLQRQTLGNDGIRDEDTNELLILNFKTLGEILFNGQATVENGKFEFEFVVPRDIQIPVGNGKVSLYSDRNGVKEDQTGFNLDILVGGLNENAPSDTQGPYINLFMNDESFVSGGITNDSPILIAKLEDENGINTASGIGHDLIAILDGDEENPFVMNEYYLADVDDYSKGQSNYKFRDLEEGLHTLTVKAWDVYNNSSTAEIQFVVAGDDKLKIERVLNYPNPFVNYTEFWFNHNRPFEPLEVQVQVFTVTGKVVWTQNQIVNTDGFLSREIIWDGKDDFGDRIGKGVYVYKLTVKSTLTGNRVEKFEKLVIL</sequence>
<name>A0A9X1FRJ8_9FLAO</name>
<proteinExistence type="predicted"/>
<evidence type="ECO:0000313" key="3">
    <source>
        <dbReference type="Proteomes" id="UP001138686"/>
    </source>
</evidence>
<feature type="domain" description="Gingipain" evidence="1">
    <location>
        <begin position="538"/>
        <end position="911"/>
    </location>
</feature>
<dbReference type="EMBL" id="JAHWDP010000005">
    <property type="protein sequence ID" value="MBW2938789.1"/>
    <property type="molecule type" value="Genomic_DNA"/>
</dbReference>
<protein>
    <submittedName>
        <fullName evidence="2">Type IX secretion system sortase PorU</fullName>
    </submittedName>
</protein>
<dbReference type="Proteomes" id="UP001138686">
    <property type="component" value="Unassembled WGS sequence"/>
</dbReference>
<gene>
    <name evidence="2" type="primary">porU</name>
    <name evidence="2" type="ORF">KXJ69_11760</name>
</gene>
<dbReference type="GO" id="GO:0008234">
    <property type="term" value="F:cysteine-type peptidase activity"/>
    <property type="evidence" value="ECO:0007669"/>
    <property type="project" value="InterPro"/>
</dbReference>
<keyword evidence="3" id="KW-1185">Reference proteome</keyword>
<reference evidence="2" key="1">
    <citation type="submission" date="2021-07" db="EMBL/GenBank/DDBJ databases">
        <title>Aureisphaera sp. CAU 1614 isolated from sea sediment.</title>
        <authorList>
            <person name="Kim W."/>
        </authorList>
    </citation>
    <scope>NUCLEOTIDE SEQUENCE</scope>
    <source>
        <strain evidence="2">CAU 1614</strain>
    </source>
</reference>
<dbReference type="GO" id="GO:0006508">
    <property type="term" value="P:proteolysis"/>
    <property type="evidence" value="ECO:0007669"/>
    <property type="project" value="InterPro"/>
</dbReference>
<dbReference type="CDD" id="cd02258">
    <property type="entry name" value="Peptidase_C25_N"/>
    <property type="match status" value="1"/>
</dbReference>
<evidence type="ECO:0000259" key="1">
    <source>
        <dbReference type="Pfam" id="PF01364"/>
    </source>
</evidence>
<dbReference type="Pfam" id="PF01364">
    <property type="entry name" value="Peptidase_C25"/>
    <property type="match status" value="1"/>
</dbReference>
<dbReference type="InterPro" id="IPR001769">
    <property type="entry name" value="Gingipain"/>
</dbReference>